<proteinExistence type="predicted"/>
<reference evidence="2 3" key="1">
    <citation type="submission" date="2019-03" db="EMBL/GenBank/DDBJ databases">
        <title>Genomic Encyclopedia of Archaeal and Bacterial Type Strains, Phase II (KMG-II): from individual species to whole genera.</title>
        <authorList>
            <person name="Goeker M."/>
        </authorList>
    </citation>
    <scope>NUCLEOTIDE SEQUENCE [LARGE SCALE GENOMIC DNA]</scope>
    <source>
        <strain evidence="2 3">DSM 19035</strain>
    </source>
</reference>
<dbReference type="Gene3D" id="3.90.25.10">
    <property type="entry name" value="UDP-galactose 4-epimerase, domain 1"/>
    <property type="match status" value="1"/>
</dbReference>
<gene>
    <name evidence="2" type="ORF">ATK78_0112</name>
</gene>
<dbReference type="SUPFAM" id="SSF51735">
    <property type="entry name" value="NAD(P)-binding Rossmann-fold domains"/>
    <property type="match status" value="1"/>
</dbReference>
<dbReference type="EMBL" id="SNYC01000003">
    <property type="protein sequence ID" value="TDQ11000.1"/>
    <property type="molecule type" value="Genomic_DNA"/>
</dbReference>
<sequence length="308" mass="33062">MLLNFVPTKINNMKITLTGSLGHIGKPLATELVQKGHEVIVISSNPEKQQAIEALGATAAIGSLEDVEFLTANFTGADAVYTMVPPANYMDHNLDLPAYCHRISNNFVAAIQASGVKRVVHLSSIGAHLDHGTGIIIAHHDVEVDLNKLTDVAITFMRPTSFYYNLFGYVDMIKNAGVIAANYGADDLIPWVSPIDIAAAVADEMVTPIAGRKVRYVGSDELTGHETARILGEAIGKPDLKWVLISNEQAQQGLEKAGLQPSIAAGLVEMYGSLHTGVFSADYFSNRPAVMGKVKLADFAKEFAAAFK</sequence>
<dbReference type="PANTHER" id="PTHR43162:SF1">
    <property type="entry name" value="PRESTALK A DIFFERENTIATION PROTEIN A"/>
    <property type="match status" value="1"/>
</dbReference>
<dbReference type="InterPro" id="IPR051604">
    <property type="entry name" value="Ergot_Alk_Oxidoreductase"/>
</dbReference>
<evidence type="ECO:0000313" key="2">
    <source>
        <dbReference type="EMBL" id="TDQ11000.1"/>
    </source>
</evidence>
<name>A0A4R6T0J0_9SPHI</name>
<dbReference type="AlphaFoldDB" id="A0A4R6T0J0"/>
<accession>A0A4R6T0J0</accession>
<dbReference type="Proteomes" id="UP000295620">
    <property type="component" value="Unassembled WGS sequence"/>
</dbReference>
<dbReference type="Pfam" id="PF13460">
    <property type="entry name" value="NAD_binding_10"/>
    <property type="match status" value="1"/>
</dbReference>
<dbReference type="PANTHER" id="PTHR43162">
    <property type="match status" value="1"/>
</dbReference>
<dbReference type="InterPro" id="IPR036291">
    <property type="entry name" value="NAD(P)-bd_dom_sf"/>
</dbReference>
<keyword evidence="3" id="KW-1185">Reference proteome</keyword>
<evidence type="ECO:0000259" key="1">
    <source>
        <dbReference type="Pfam" id="PF13460"/>
    </source>
</evidence>
<organism evidence="2 3">
    <name type="scientific">Pedobacter metabolipauper</name>
    <dbReference type="NCBI Taxonomy" id="425513"/>
    <lineage>
        <taxon>Bacteria</taxon>
        <taxon>Pseudomonadati</taxon>
        <taxon>Bacteroidota</taxon>
        <taxon>Sphingobacteriia</taxon>
        <taxon>Sphingobacteriales</taxon>
        <taxon>Sphingobacteriaceae</taxon>
        <taxon>Pedobacter</taxon>
    </lineage>
</organism>
<dbReference type="InterPro" id="IPR016040">
    <property type="entry name" value="NAD(P)-bd_dom"/>
</dbReference>
<evidence type="ECO:0000313" key="3">
    <source>
        <dbReference type="Proteomes" id="UP000295620"/>
    </source>
</evidence>
<comment type="caution">
    <text evidence="2">The sequence shown here is derived from an EMBL/GenBank/DDBJ whole genome shotgun (WGS) entry which is preliminary data.</text>
</comment>
<protein>
    <submittedName>
        <fullName evidence="2">Uncharacterized protein YbjT (DUF2867 family)</fullName>
    </submittedName>
</protein>
<feature type="domain" description="NAD(P)-binding" evidence="1">
    <location>
        <begin position="19"/>
        <end position="162"/>
    </location>
</feature>
<dbReference type="Gene3D" id="3.40.50.720">
    <property type="entry name" value="NAD(P)-binding Rossmann-like Domain"/>
    <property type="match status" value="1"/>
</dbReference>